<evidence type="ECO:0000313" key="2">
    <source>
        <dbReference type="EMBL" id="GJJ08660.1"/>
    </source>
</evidence>
<dbReference type="Proteomes" id="UP001050691">
    <property type="component" value="Unassembled WGS sequence"/>
</dbReference>
<sequence length="360" mass="40683">MSISSHNGSNSNEDTTMNSEVAVLPPTEQVTLDQSNSMEDIEMFIKDNINIQTDYLKDEIGDAADPDLERLPTEEEWNGMKRYGSFITHDDAGKEYTFHVNDIIYVLPTNKNPENPIADNELWIAQIKSIRARNSRDRGVQKRFSTDILSPKWSGLVQIKQISFLRLPVAGTDFVILIDSPSLRFYYSMIMTGQKERTGNSRNHHHRALSARERITQTPTFSTTALVHHVVKAGMIIRMESLDGEFNIDLQLDQRSPRKKARRHQESQNTDLYEKIPKDLLEIARQPIIRGRSMGVVGNVCSVTRARKLISAVMRDGEEIPENWKSSLGLIYGANDVRAANIVNAKKALGYACPKCGEPI</sequence>
<keyword evidence="3" id="KW-1185">Reference proteome</keyword>
<feature type="region of interest" description="Disordered" evidence="1">
    <location>
        <begin position="1"/>
        <end position="24"/>
    </location>
</feature>
<proteinExistence type="predicted"/>
<organism evidence="2 3">
    <name type="scientific">Clathrus columnatus</name>
    <dbReference type="NCBI Taxonomy" id="1419009"/>
    <lineage>
        <taxon>Eukaryota</taxon>
        <taxon>Fungi</taxon>
        <taxon>Dikarya</taxon>
        <taxon>Basidiomycota</taxon>
        <taxon>Agaricomycotina</taxon>
        <taxon>Agaricomycetes</taxon>
        <taxon>Phallomycetidae</taxon>
        <taxon>Phallales</taxon>
        <taxon>Clathraceae</taxon>
        <taxon>Clathrus</taxon>
    </lineage>
</organism>
<gene>
    <name evidence="2" type="ORF">Clacol_002879</name>
</gene>
<reference evidence="2" key="1">
    <citation type="submission" date="2021-10" db="EMBL/GenBank/DDBJ databases">
        <title>De novo Genome Assembly of Clathrus columnatus (Basidiomycota, Fungi) Using Illumina and Nanopore Sequence Data.</title>
        <authorList>
            <person name="Ogiso-Tanaka E."/>
            <person name="Itagaki H."/>
            <person name="Hosoya T."/>
            <person name="Hosaka K."/>
        </authorList>
    </citation>
    <scope>NUCLEOTIDE SEQUENCE</scope>
    <source>
        <strain evidence="2">MO-923</strain>
    </source>
</reference>
<feature type="compositionally biased region" description="Polar residues" evidence="1">
    <location>
        <begin position="1"/>
        <end position="19"/>
    </location>
</feature>
<comment type="caution">
    <text evidence="2">The sequence shown here is derived from an EMBL/GenBank/DDBJ whole genome shotgun (WGS) entry which is preliminary data.</text>
</comment>
<evidence type="ECO:0000256" key="1">
    <source>
        <dbReference type="SAM" id="MobiDB-lite"/>
    </source>
</evidence>
<accession>A0AAV5A6S2</accession>
<dbReference type="EMBL" id="BPWL01000003">
    <property type="protein sequence ID" value="GJJ08660.1"/>
    <property type="molecule type" value="Genomic_DNA"/>
</dbReference>
<protein>
    <submittedName>
        <fullName evidence="2">Uncharacterized protein</fullName>
    </submittedName>
</protein>
<name>A0AAV5A6S2_9AGAM</name>
<dbReference type="AlphaFoldDB" id="A0AAV5A6S2"/>
<evidence type="ECO:0000313" key="3">
    <source>
        <dbReference type="Proteomes" id="UP001050691"/>
    </source>
</evidence>